<reference evidence="1" key="1">
    <citation type="journal article" date="2014" name="Front. Microbiol.">
        <title>High frequency of phylogenetically diverse reductive dehalogenase-homologous genes in deep subseafloor sedimentary metagenomes.</title>
        <authorList>
            <person name="Kawai M."/>
            <person name="Futagami T."/>
            <person name="Toyoda A."/>
            <person name="Takaki Y."/>
            <person name="Nishi S."/>
            <person name="Hori S."/>
            <person name="Arai W."/>
            <person name="Tsubouchi T."/>
            <person name="Morono Y."/>
            <person name="Uchiyama I."/>
            <person name="Ito T."/>
            <person name="Fujiyama A."/>
            <person name="Inagaki F."/>
            <person name="Takami H."/>
        </authorList>
    </citation>
    <scope>NUCLEOTIDE SEQUENCE</scope>
    <source>
        <strain evidence="1">Expedition CK06-06</strain>
    </source>
</reference>
<proteinExistence type="predicted"/>
<name>X1AWS6_9ZZZZ</name>
<protein>
    <submittedName>
        <fullName evidence="1">Uncharacterized protein</fullName>
    </submittedName>
</protein>
<evidence type="ECO:0000313" key="1">
    <source>
        <dbReference type="EMBL" id="GAG87544.1"/>
    </source>
</evidence>
<feature type="non-terminal residue" evidence="1">
    <location>
        <position position="1"/>
    </location>
</feature>
<dbReference type="AlphaFoldDB" id="X1AWS6"/>
<gene>
    <name evidence="1" type="ORF">S01H4_30386</name>
</gene>
<comment type="caution">
    <text evidence="1">The sequence shown here is derived from an EMBL/GenBank/DDBJ whole genome shotgun (WGS) entry which is preliminary data.</text>
</comment>
<accession>X1AWS6</accession>
<feature type="non-terminal residue" evidence="1">
    <location>
        <position position="307"/>
    </location>
</feature>
<organism evidence="1">
    <name type="scientific">marine sediment metagenome</name>
    <dbReference type="NCBI Taxonomy" id="412755"/>
    <lineage>
        <taxon>unclassified sequences</taxon>
        <taxon>metagenomes</taxon>
        <taxon>ecological metagenomes</taxon>
    </lineage>
</organism>
<dbReference type="EMBL" id="BART01015678">
    <property type="protein sequence ID" value="GAG87544.1"/>
    <property type="molecule type" value="Genomic_DNA"/>
</dbReference>
<sequence>LFRNDLNNSNYLKVKVVGKGAGFAPRDGIGSRVELWDSTGTTLLAIREVSGGEGYGDFPSRIQHFGLPSSWGGGTGTYTVKVKFTSGMVVTRSVVVPVNESITVGVTNLNQTIEINEGELALANPSTQVVNQLGGEAGNTPTDVELVGFKLSTATSTVDVSQIVVNLSYTGIVDADVNNFRLYLDLGTIGTYESGTDTLVDTVAGNPSGGTVTFGSLTESIGTSGSHYLVIYDVVNSLSTDDQITASIGPADITTAAPLISGDLTNEPTHTAASIGVWQFYDNGSVADGATITSTLLSASDVNESYG</sequence>